<dbReference type="InterPro" id="IPR036291">
    <property type="entry name" value="NAD(P)-bd_dom_sf"/>
</dbReference>
<dbReference type="InterPro" id="IPR049059">
    <property type="entry name" value="NAD_Glu_DH_HM1"/>
</dbReference>
<feature type="domain" description="NAD-glutamate dehydrogenase ACT2" evidence="4">
    <location>
        <begin position="377"/>
        <end position="467"/>
    </location>
</feature>
<dbReference type="Pfam" id="PF21075">
    <property type="entry name" value="GDH_ACT1"/>
    <property type="match status" value="1"/>
</dbReference>
<dbReference type="Pfam" id="PF21074">
    <property type="entry name" value="GDH_C"/>
    <property type="match status" value="1"/>
</dbReference>
<keyword evidence="7" id="KW-1185">Reference proteome</keyword>
<dbReference type="InterPro" id="IPR049058">
    <property type="entry name" value="NAD_Glu_DH_HM2"/>
</dbReference>
<dbReference type="InterPro" id="IPR007780">
    <property type="entry name" value="NAD_Glu_DH_bac"/>
</dbReference>
<dbReference type="InterPro" id="IPR048381">
    <property type="entry name" value="GDH_C"/>
</dbReference>
<feature type="domain" description="NAD-glutamate dehydrogenase catalytic" evidence="1">
    <location>
        <begin position="704"/>
        <end position="1200"/>
    </location>
</feature>
<dbReference type="SUPFAM" id="SSF51735">
    <property type="entry name" value="NAD(P)-binding Rossmann-fold domains"/>
    <property type="match status" value="1"/>
</dbReference>
<dbReference type="InterPro" id="IPR049056">
    <property type="entry name" value="NAD_Glu_DH_HM3"/>
</dbReference>
<dbReference type="PANTHER" id="PTHR43403">
    <property type="entry name" value="NAD-SPECIFIC GLUTAMATE DEHYDROGENASE"/>
    <property type="match status" value="1"/>
</dbReference>
<dbReference type="GO" id="GO:0006538">
    <property type="term" value="P:L-glutamate catabolic process"/>
    <property type="evidence" value="ECO:0007669"/>
    <property type="project" value="InterPro"/>
</dbReference>
<dbReference type="InterPro" id="IPR024727">
    <property type="entry name" value="NAD_Glu_DH_N_ACT1"/>
</dbReference>
<dbReference type="InterPro" id="IPR049064">
    <property type="entry name" value="NAD_Glu_DH_ACT3"/>
</dbReference>
<evidence type="ECO:0000259" key="2">
    <source>
        <dbReference type="Pfam" id="PF21074"/>
    </source>
</evidence>
<sequence>MTSDDALLQRFYQHVATQDLLGKEPEVRAAIVEGVRNLSAGRPEGEAAVRVFNPADATDGWTSRYTVVQACTDDMPFLVDSVLAELQQRGLDVHLLIHPQVVVRADGSGAVLEQDAAPDDGERLESWMHLEIDRVPEEEVRAELTERLTGVLRDVRRACQDWQAMRAQVRTVIEDIEEWVPSVVDPDTVEPTLEFLRWLEDNHFTFLGYREYTLETLDGEEVLVSVPGSGLGILQDEGAEEGTVSRLGPEAQATAREGRLLTITKANSRATVHRPVYLDYVGVRKFDADENVVGERRFLGLFTQSAYADSVTRLPVIGGKVRSILESSGFAPDSHSGKDLMGVMENFPRDELFQVDTDLLARTAHEVLHLQERAGTRLFVRKDEFGRFATALVYLPRDRFNTTVRLAIEELLREAYGPESVDYNTKVGESALAQIHYILRMPRGSSIPDVDLDSLQDKVQEATRTWTERLAGAVDEHFGDAETTGEVLARYAGGIPEAYKEDFDAQTGFEDLKFVSTLESGEVRLPLHVYAEADHEPGARRLKVYRNAETSLTDVLPIFSHLGVHVTDERPYSLEARDGTTTYIYDFGMVAASEEVWEPADRDAGEVASAFEEVFAAVWNNRAESDSLNALVLTAGLTWREVVILRTLVRYLRQVGANSLDYLEEALVANPEIAARVVDLFAAKFDPAREGDREQACEEITGDITGLLDQVASLDQDRTIRGVLAVLQGTLRTNYYQVLPDGSPKPHVSLKLSPQQIDLLPEPRPAFEIWVYAPRVEGVHLRFGAVARGGLRWSDRREDFRTEILGLVKAQMVKNAVIVPTGSKGGFFAKQLPDPAQDREAWQAEGVAAYQIFIKGLLDVTDNRVDGAIVPPEQVVRHDGDDSYLVVAADKGTAKFSDIANGVAREYGFWLDDAFASGGSAGYDHKGMGITARGAWESVKRHFRELGLDTQSEEFTAVGIGDMSGDVFGNGMLLSEHIRLVAAFDHRHVFLDPSPDAATSYAERRRLFDLPRSSWEDYDASLISEGGGVYARSAKSVPVSPQVREVLGLEEGVTSATPAELLRAILKAPVDLLWNGGIGTYVKASEESDAQIGDRSNDAIRVNGKDLRVRVVGEGGNLGFSQRGRIEAARAGVQLNTDAIDNSAGVDTSDHEVNIKIALSPLVREGLLDMPARDELLASMTDEVADRVLRHNYEQNVLIGNARFQGGVMAPVHERLMTALADSAGLDRELEFLPDTAALEEREQAGEGLTSPEFSVLVAYSKLALKSALLDSEFPDDPYFNDTLTHYFPQALQDRFGDRLAEHPLRREIIVNDLANAMVNRGGVTFAFRAAEETGATLVQVARAFVVCREVFGLADFVAAVEALDNKVSTATQTELYLEFRRLLDRSVRWFLNNQSLSGGMPAEIERFAGPVATLTPQFSTLLQGVERDRWTAQRDEAVGAGVPEELANRYASLLDSFSLLDIVETAEDTDRPVEEVAAMYFAVSERFRIDVLLTHISHLEREDRWDSLARGAVRDDMYGVLRALARTLVQSTDGAEGQDAPSRIDRWAESNREALDRTSQVLTTVGGLDQPGLAPLSVALRTLRGLVRQGTSN</sequence>
<proteinExistence type="predicted"/>
<dbReference type="PANTHER" id="PTHR43403:SF1">
    <property type="entry name" value="NAD-SPECIFIC GLUTAMATE DEHYDROGENASE"/>
    <property type="match status" value="1"/>
</dbReference>
<accession>A0A542YQM7</accession>
<dbReference type="Pfam" id="PF21078">
    <property type="entry name" value="GDH_HM3"/>
    <property type="match status" value="1"/>
</dbReference>
<dbReference type="InterPro" id="IPR046346">
    <property type="entry name" value="Aminoacid_DH-like_N_sf"/>
</dbReference>
<dbReference type="Proteomes" id="UP000319516">
    <property type="component" value="Unassembled WGS sequence"/>
</dbReference>
<feature type="domain" description="NAD-glutamate dehydrogenase N-terminal ACT1" evidence="3">
    <location>
        <begin position="8"/>
        <end position="148"/>
    </location>
</feature>
<dbReference type="Pfam" id="PF21073">
    <property type="entry name" value="GDH_HM1"/>
    <property type="match status" value="1"/>
</dbReference>
<reference evidence="6 7" key="1">
    <citation type="submission" date="2019-06" db="EMBL/GenBank/DDBJ databases">
        <title>Sequencing the genomes of 1000 actinobacteria strains.</title>
        <authorList>
            <person name="Klenk H.-P."/>
        </authorList>
    </citation>
    <scope>NUCLEOTIDE SEQUENCE [LARGE SCALE GENOMIC DNA]</scope>
    <source>
        <strain evidence="6 7">DSM 12335</strain>
    </source>
</reference>
<dbReference type="InterPro" id="IPR049062">
    <property type="entry name" value="NAD_Glu_DH_ACT2"/>
</dbReference>
<feature type="domain" description="NAD-specific glutamate dehydrogenase C-terminal" evidence="2">
    <location>
        <begin position="1246"/>
        <end position="1585"/>
    </location>
</feature>
<dbReference type="OrthoDB" id="9758052at2"/>
<comment type="caution">
    <text evidence="6">The sequence shown here is derived from an EMBL/GenBank/DDBJ whole genome shotgun (WGS) entry which is preliminary data.</text>
</comment>
<name>A0A542YQM7_9MICO</name>
<dbReference type="RefSeq" id="WP_141784502.1">
    <property type="nucleotide sequence ID" value="NZ_BAAAIK010000004.1"/>
</dbReference>
<evidence type="ECO:0000313" key="6">
    <source>
        <dbReference type="EMBL" id="TQL50357.1"/>
    </source>
</evidence>
<dbReference type="GO" id="GO:0004069">
    <property type="term" value="F:L-aspartate:2-oxoglutarate aminotransferase activity"/>
    <property type="evidence" value="ECO:0007669"/>
    <property type="project" value="InterPro"/>
</dbReference>
<gene>
    <name evidence="6" type="ORF">FB467_1462</name>
</gene>
<dbReference type="Pfam" id="PF21076">
    <property type="entry name" value="GDH_ACT2"/>
    <property type="match status" value="1"/>
</dbReference>
<dbReference type="InterPro" id="IPR028971">
    <property type="entry name" value="NAD-GDH_cat"/>
</dbReference>
<evidence type="ECO:0000313" key="7">
    <source>
        <dbReference type="Proteomes" id="UP000319516"/>
    </source>
</evidence>
<dbReference type="Pfam" id="PF21079">
    <property type="entry name" value="GDH_HM2"/>
    <property type="match status" value="1"/>
</dbReference>
<dbReference type="Pfam" id="PF21077">
    <property type="entry name" value="GDH_ACT3"/>
    <property type="match status" value="1"/>
</dbReference>
<feature type="domain" description="NAD-glutamate dehydrogenase ACT3" evidence="5">
    <location>
        <begin position="526"/>
        <end position="596"/>
    </location>
</feature>
<evidence type="ECO:0000259" key="5">
    <source>
        <dbReference type="Pfam" id="PF21077"/>
    </source>
</evidence>
<dbReference type="Gene3D" id="3.40.50.720">
    <property type="entry name" value="NAD(P)-binding Rossmann-like Domain"/>
    <property type="match status" value="1"/>
</dbReference>
<organism evidence="6 7">
    <name type="scientific">Ornithinicoccus hortensis</name>
    <dbReference type="NCBI Taxonomy" id="82346"/>
    <lineage>
        <taxon>Bacteria</taxon>
        <taxon>Bacillati</taxon>
        <taxon>Actinomycetota</taxon>
        <taxon>Actinomycetes</taxon>
        <taxon>Micrococcales</taxon>
        <taxon>Intrasporangiaceae</taxon>
        <taxon>Ornithinicoccus</taxon>
    </lineage>
</organism>
<evidence type="ECO:0000259" key="3">
    <source>
        <dbReference type="Pfam" id="PF21075"/>
    </source>
</evidence>
<dbReference type="EMBL" id="VFOP01000001">
    <property type="protein sequence ID" value="TQL50357.1"/>
    <property type="molecule type" value="Genomic_DNA"/>
</dbReference>
<dbReference type="PIRSF" id="PIRSF036761">
    <property type="entry name" value="GDH_Mll4104"/>
    <property type="match status" value="1"/>
</dbReference>
<evidence type="ECO:0000259" key="4">
    <source>
        <dbReference type="Pfam" id="PF21076"/>
    </source>
</evidence>
<protein>
    <submittedName>
        <fullName evidence="6">Glutamate dehydrogenase (NAD)</fullName>
    </submittedName>
</protein>
<dbReference type="Pfam" id="PF05088">
    <property type="entry name" value="Bac_GDH_CD"/>
    <property type="match status" value="1"/>
</dbReference>
<dbReference type="SUPFAM" id="SSF53223">
    <property type="entry name" value="Aminoacid dehydrogenase-like, N-terminal domain"/>
    <property type="match status" value="1"/>
</dbReference>
<dbReference type="GO" id="GO:0004352">
    <property type="term" value="F:glutamate dehydrogenase (NAD+) activity"/>
    <property type="evidence" value="ECO:0007669"/>
    <property type="project" value="InterPro"/>
</dbReference>
<evidence type="ECO:0000259" key="1">
    <source>
        <dbReference type="Pfam" id="PF05088"/>
    </source>
</evidence>